<accession>A0ABP7FX25</accession>
<organism evidence="3 4">
    <name type="scientific">Salinactinospora qingdaonensis</name>
    <dbReference type="NCBI Taxonomy" id="702744"/>
    <lineage>
        <taxon>Bacteria</taxon>
        <taxon>Bacillati</taxon>
        <taxon>Actinomycetota</taxon>
        <taxon>Actinomycetes</taxon>
        <taxon>Streptosporangiales</taxon>
        <taxon>Nocardiopsidaceae</taxon>
        <taxon>Salinactinospora</taxon>
    </lineage>
</organism>
<feature type="transmembrane region" description="Helical" evidence="2">
    <location>
        <begin position="69"/>
        <end position="89"/>
    </location>
</feature>
<dbReference type="RefSeq" id="WP_344972374.1">
    <property type="nucleotide sequence ID" value="NZ_BAABDD010000014.1"/>
</dbReference>
<feature type="region of interest" description="Disordered" evidence="1">
    <location>
        <begin position="1"/>
        <end position="31"/>
    </location>
</feature>
<dbReference type="Pfam" id="PF20444">
    <property type="entry name" value="DUF6703"/>
    <property type="match status" value="1"/>
</dbReference>
<name>A0ABP7FX25_9ACTN</name>
<gene>
    <name evidence="3" type="ORF">GCM10022402_30910</name>
</gene>
<evidence type="ECO:0000313" key="4">
    <source>
        <dbReference type="Proteomes" id="UP001500908"/>
    </source>
</evidence>
<sequence length="121" mass="12934">MAERDDDVGQSRDSAEGPQPAAAPPGSLRRKVEERSAVPLVFLHNAPSWVLPVTVAVLFLAGLALQGPVGAILLTVLAVFFAWLAYLTWPRFSRTEKAARCVLVSVVLALALLQTGLFAVI</sequence>
<feature type="compositionally biased region" description="Basic and acidic residues" evidence="1">
    <location>
        <begin position="1"/>
        <end position="15"/>
    </location>
</feature>
<keyword evidence="2" id="KW-1133">Transmembrane helix</keyword>
<protein>
    <submittedName>
        <fullName evidence="3">Uncharacterized protein</fullName>
    </submittedName>
</protein>
<comment type="caution">
    <text evidence="3">The sequence shown here is derived from an EMBL/GenBank/DDBJ whole genome shotgun (WGS) entry which is preliminary data.</text>
</comment>
<proteinExistence type="predicted"/>
<feature type="transmembrane region" description="Helical" evidence="2">
    <location>
        <begin position="37"/>
        <end position="63"/>
    </location>
</feature>
<keyword evidence="4" id="KW-1185">Reference proteome</keyword>
<feature type="transmembrane region" description="Helical" evidence="2">
    <location>
        <begin position="101"/>
        <end position="120"/>
    </location>
</feature>
<dbReference type="InterPro" id="IPR046549">
    <property type="entry name" value="DUF6703"/>
</dbReference>
<feature type="compositionally biased region" description="Low complexity" evidence="1">
    <location>
        <begin position="16"/>
        <end position="26"/>
    </location>
</feature>
<evidence type="ECO:0000256" key="1">
    <source>
        <dbReference type="SAM" id="MobiDB-lite"/>
    </source>
</evidence>
<dbReference type="Proteomes" id="UP001500908">
    <property type="component" value="Unassembled WGS sequence"/>
</dbReference>
<evidence type="ECO:0000313" key="3">
    <source>
        <dbReference type="EMBL" id="GAA3749590.1"/>
    </source>
</evidence>
<evidence type="ECO:0000256" key="2">
    <source>
        <dbReference type="SAM" id="Phobius"/>
    </source>
</evidence>
<dbReference type="EMBL" id="BAABDD010000014">
    <property type="protein sequence ID" value="GAA3749590.1"/>
    <property type="molecule type" value="Genomic_DNA"/>
</dbReference>
<keyword evidence="2" id="KW-0812">Transmembrane</keyword>
<keyword evidence="2" id="KW-0472">Membrane</keyword>
<reference evidence="4" key="1">
    <citation type="journal article" date="2019" name="Int. J. Syst. Evol. Microbiol.">
        <title>The Global Catalogue of Microorganisms (GCM) 10K type strain sequencing project: providing services to taxonomists for standard genome sequencing and annotation.</title>
        <authorList>
            <consortium name="The Broad Institute Genomics Platform"/>
            <consortium name="The Broad Institute Genome Sequencing Center for Infectious Disease"/>
            <person name="Wu L."/>
            <person name="Ma J."/>
        </authorList>
    </citation>
    <scope>NUCLEOTIDE SEQUENCE [LARGE SCALE GENOMIC DNA]</scope>
    <source>
        <strain evidence="4">JCM 17137</strain>
    </source>
</reference>